<protein>
    <submittedName>
        <fullName evidence="3">Chorismate mutase related enzyme</fullName>
    </submittedName>
</protein>
<dbReference type="InterPro" id="IPR036263">
    <property type="entry name" value="Chorismate_II_sf"/>
</dbReference>
<dbReference type="SUPFAM" id="SSF48600">
    <property type="entry name" value="Chorismate mutase II"/>
    <property type="match status" value="1"/>
</dbReference>
<dbReference type="Proteomes" id="UP000034516">
    <property type="component" value="Unassembled WGS sequence"/>
</dbReference>
<name>A0A0G1B7Z0_9BACT</name>
<sequence>MDRLEELRRALEVVDKQTVALVARRLELAREVGEYKKFNNLPIFNGEVEEHKMQLADTLAKKHNLDANFVRSLLYLIINESCKEQAKIQNG</sequence>
<dbReference type="GO" id="GO:0046417">
    <property type="term" value="P:chorismate metabolic process"/>
    <property type="evidence" value="ECO:0007669"/>
    <property type="project" value="InterPro"/>
</dbReference>
<proteinExistence type="predicted"/>
<dbReference type="Pfam" id="PF01817">
    <property type="entry name" value="CM_2"/>
    <property type="match status" value="1"/>
</dbReference>
<gene>
    <name evidence="3" type="ORF">UV02_C0014G0007</name>
</gene>
<evidence type="ECO:0000259" key="2">
    <source>
        <dbReference type="PROSITE" id="PS51168"/>
    </source>
</evidence>
<dbReference type="GO" id="GO:0004106">
    <property type="term" value="F:chorismate mutase activity"/>
    <property type="evidence" value="ECO:0007669"/>
    <property type="project" value="InterPro"/>
</dbReference>
<dbReference type="PROSITE" id="PS51168">
    <property type="entry name" value="CHORISMATE_MUT_2"/>
    <property type="match status" value="1"/>
</dbReference>
<dbReference type="InterPro" id="IPR036979">
    <property type="entry name" value="CM_dom_sf"/>
</dbReference>
<dbReference type="PANTHER" id="PTHR38041">
    <property type="entry name" value="CHORISMATE MUTASE"/>
    <property type="match status" value="1"/>
</dbReference>
<dbReference type="InterPro" id="IPR051331">
    <property type="entry name" value="Chorismate_mutase-related"/>
</dbReference>
<keyword evidence="1" id="KW-0413">Isomerase</keyword>
<evidence type="ECO:0000256" key="1">
    <source>
        <dbReference type="ARBA" id="ARBA00023235"/>
    </source>
</evidence>
<reference evidence="3 4" key="1">
    <citation type="journal article" date="2015" name="Nature">
        <title>rRNA introns, odd ribosomes, and small enigmatic genomes across a large radiation of phyla.</title>
        <authorList>
            <person name="Brown C.T."/>
            <person name="Hug L.A."/>
            <person name="Thomas B.C."/>
            <person name="Sharon I."/>
            <person name="Castelle C.J."/>
            <person name="Singh A."/>
            <person name="Wilkins M.J."/>
            <person name="Williams K.H."/>
            <person name="Banfield J.F."/>
        </authorList>
    </citation>
    <scope>NUCLEOTIDE SEQUENCE [LARGE SCALE GENOMIC DNA]</scope>
</reference>
<dbReference type="PANTHER" id="PTHR38041:SF1">
    <property type="entry name" value="CHORISMATE MUTASE"/>
    <property type="match status" value="1"/>
</dbReference>
<evidence type="ECO:0000313" key="3">
    <source>
        <dbReference type="EMBL" id="KKS42441.1"/>
    </source>
</evidence>
<dbReference type="GO" id="GO:0009697">
    <property type="term" value="P:salicylic acid biosynthetic process"/>
    <property type="evidence" value="ECO:0007669"/>
    <property type="project" value="TreeGrafter"/>
</dbReference>
<feature type="domain" description="Chorismate mutase" evidence="2">
    <location>
        <begin position="1"/>
        <end position="89"/>
    </location>
</feature>
<dbReference type="AlphaFoldDB" id="A0A0G1B7Z0"/>
<organism evidence="3 4">
    <name type="scientific">Candidatus Kuenenbacteria bacterium GW2011_GWA2_42_15</name>
    <dbReference type="NCBI Taxonomy" id="1618677"/>
    <lineage>
        <taxon>Bacteria</taxon>
        <taxon>Candidatus Kueneniibacteriota</taxon>
    </lineage>
</organism>
<accession>A0A0G1B7Z0</accession>
<dbReference type="EMBL" id="LCCW01000014">
    <property type="protein sequence ID" value="KKS42441.1"/>
    <property type="molecule type" value="Genomic_DNA"/>
</dbReference>
<dbReference type="SMART" id="SM00830">
    <property type="entry name" value="CM_2"/>
    <property type="match status" value="1"/>
</dbReference>
<evidence type="ECO:0000313" key="4">
    <source>
        <dbReference type="Proteomes" id="UP000034516"/>
    </source>
</evidence>
<dbReference type="InterPro" id="IPR002701">
    <property type="entry name" value="CM_II_prokaryot"/>
</dbReference>
<dbReference type="Gene3D" id="1.20.59.10">
    <property type="entry name" value="Chorismate mutase"/>
    <property type="match status" value="1"/>
</dbReference>
<comment type="caution">
    <text evidence="3">The sequence shown here is derived from an EMBL/GenBank/DDBJ whole genome shotgun (WGS) entry which is preliminary data.</text>
</comment>